<dbReference type="AlphaFoldDB" id="D6SK36"/>
<accession>D6SK36</accession>
<gene>
    <name evidence="1" type="ORF">Dthio_PD3696</name>
</gene>
<protein>
    <submittedName>
        <fullName evidence="1">Uncharacterized protein</fullName>
    </submittedName>
</protein>
<sequence>MMTNAGYARNPVICYLLFVKIKTCIYPNWDSPRNNTGSGSLQASRAREDFFGTPVECPAG</sequence>
<evidence type="ECO:0000313" key="1">
    <source>
        <dbReference type="EMBL" id="EFI36239.1"/>
    </source>
</evidence>
<dbReference type="EMBL" id="ACJN02000001">
    <property type="protein sequence ID" value="EFI36239.1"/>
    <property type="molecule type" value="Genomic_DNA"/>
</dbReference>
<dbReference type="Proteomes" id="UP000005496">
    <property type="component" value="Unassembled WGS sequence"/>
</dbReference>
<evidence type="ECO:0000313" key="2">
    <source>
        <dbReference type="Proteomes" id="UP000005496"/>
    </source>
</evidence>
<keyword evidence="2" id="KW-1185">Reference proteome</keyword>
<organism evidence="1 2">
    <name type="scientific">Desulfonatronospira thiodismutans ASO3-1</name>
    <dbReference type="NCBI Taxonomy" id="555779"/>
    <lineage>
        <taxon>Bacteria</taxon>
        <taxon>Pseudomonadati</taxon>
        <taxon>Thermodesulfobacteriota</taxon>
        <taxon>Desulfovibrionia</taxon>
        <taxon>Desulfovibrionales</taxon>
        <taxon>Desulfonatronovibrionaceae</taxon>
        <taxon>Desulfonatronospira</taxon>
    </lineage>
</organism>
<proteinExistence type="predicted"/>
<reference evidence="1" key="1">
    <citation type="submission" date="2010-05" db="EMBL/GenBank/DDBJ databases">
        <title>The draft genome of Desulfonatronospira thiodismutans ASO3-1.</title>
        <authorList>
            <consortium name="US DOE Joint Genome Institute (JGI-PGF)"/>
            <person name="Lucas S."/>
            <person name="Copeland A."/>
            <person name="Lapidus A."/>
            <person name="Cheng J.-F."/>
            <person name="Bruce D."/>
            <person name="Goodwin L."/>
            <person name="Pitluck S."/>
            <person name="Chertkov O."/>
            <person name="Brettin T."/>
            <person name="Detter J.C."/>
            <person name="Han C."/>
            <person name="Land M.L."/>
            <person name="Hauser L."/>
            <person name="Kyrpides N."/>
            <person name="Mikhailova N."/>
            <person name="Muyzer G."/>
            <person name="Woyke T."/>
        </authorList>
    </citation>
    <scope>NUCLEOTIDE SEQUENCE [LARGE SCALE GENOMIC DNA]</scope>
    <source>
        <strain evidence="1">ASO3-1</strain>
    </source>
</reference>
<comment type="caution">
    <text evidence="1">The sequence shown here is derived from an EMBL/GenBank/DDBJ whole genome shotgun (WGS) entry which is preliminary data.</text>
</comment>
<name>D6SK36_9BACT</name>